<dbReference type="EMBL" id="CP121752">
    <property type="protein sequence ID" value="WGD97847.1"/>
    <property type="molecule type" value="Genomic_DNA"/>
</dbReference>
<gene>
    <name evidence="1" type="ORF">P5627_20890</name>
</gene>
<organism evidence="1 2">
    <name type="scientific">Bacillus safensis</name>
    <dbReference type="NCBI Taxonomy" id="561879"/>
    <lineage>
        <taxon>Bacteria</taxon>
        <taxon>Bacillati</taxon>
        <taxon>Bacillota</taxon>
        <taxon>Bacilli</taxon>
        <taxon>Bacillales</taxon>
        <taxon>Bacillaceae</taxon>
        <taxon>Bacillus</taxon>
    </lineage>
</organism>
<sequence>MDQNLLQMNQVRSEDGLAVVNISSTEIGALSKETAERILQAKDTDYIHQLMYVPIEKKEDLNWLIQIVGEALDDEDEDDAALEFADLLYFFVIPLYEEYIMRDRHLYEYLEDLLVRLASRAHSDIHALVDVMRDDLTEMNIKKSL</sequence>
<dbReference type="Proteomes" id="UP001218488">
    <property type="component" value="Chromosome"/>
</dbReference>
<name>A0AC61YSK4_BACIA</name>
<evidence type="ECO:0000313" key="2">
    <source>
        <dbReference type="Proteomes" id="UP001218488"/>
    </source>
</evidence>
<protein>
    <submittedName>
        <fullName evidence="1">Uncharacterized protein</fullName>
    </submittedName>
</protein>
<evidence type="ECO:0000313" key="1">
    <source>
        <dbReference type="EMBL" id="WGD97847.1"/>
    </source>
</evidence>
<accession>A0AC61YSK4</accession>
<proteinExistence type="predicted"/>
<reference evidence="1" key="1">
    <citation type="submission" date="2025-02" db="EMBL/GenBank/DDBJ databases">
        <title>Complete genome sequences of 52 Bacillus and Priestia strains isolated from West-African fermentations and 26 reference strains from the DSMZ collection.</title>
        <authorList>
            <person name="Wiedenbein E.S."/>
            <person name="Canoy T.S."/>
            <person name="Hui Y."/>
            <person name="Parkouda C."/>
            <person name="Dawende C."/>
            <person name="Ametefe E."/>
            <person name="Jespersen L."/>
            <person name="Nielsen D.S."/>
        </authorList>
    </citation>
    <scope>NUCLEOTIDE SEQUENCE</scope>
    <source>
        <strain evidence="1">PRO33</strain>
    </source>
</reference>